<accession>A0A1H2HXC7</accession>
<dbReference type="OrthoDB" id="5726584at2"/>
<proteinExistence type="predicted"/>
<protein>
    <recommendedName>
        <fullName evidence="3">General secretion pathway protein C</fullName>
    </recommendedName>
</protein>
<dbReference type="STRING" id="1434072.SAMN05216210_3365"/>
<dbReference type="AlphaFoldDB" id="A0A1H2HXC7"/>
<name>A0A1H2HXC7_9GAMM</name>
<sequence>MSHSSIARRITLLLTLALILVVCWILAVLLLSSPDPVRTPQMQVPQLPDASFDDAMSADLEPALLRPLFWESRRPIEEVDVTEPAPAEPQQAEPLKDVTLLGVLLVGDQRSAIVRHAGEVVRLQENDELAGWTLLRVYPDKIELRSGRRTHSLPLREPLSPQIQLQ</sequence>
<dbReference type="RefSeq" id="WP_092389160.1">
    <property type="nucleotide sequence ID" value="NZ_LT629787.1"/>
</dbReference>
<gene>
    <name evidence="1" type="ORF">SAMN05216210_3365</name>
</gene>
<dbReference type="Gene3D" id="2.30.30.830">
    <property type="match status" value="1"/>
</dbReference>
<keyword evidence="2" id="KW-1185">Reference proteome</keyword>
<evidence type="ECO:0000313" key="1">
    <source>
        <dbReference type="EMBL" id="SDU36188.1"/>
    </source>
</evidence>
<evidence type="ECO:0000313" key="2">
    <source>
        <dbReference type="Proteomes" id="UP000243924"/>
    </source>
</evidence>
<reference evidence="2" key="1">
    <citation type="submission" date="2016-10" db="EMBL/GenBank/DDBJ databases">
        <authorList>
            <person name="Varghese N."/>
            <person name="Submissions S."/>
        </authorList>
    </citation>
    <scope>NUCLEOTIDE SEQUENCE [LARGE SCALE GENOMIC DNA]</scope>
    <source>
        <strain evidence="2">CECT 8338</strain>
    </source>
</reference>
<dbReference type="Proteomes" id="UP000243924">
    <property type="component" value="Chromosome I"/>
</dbReference>
<evidence type="ECO:0008006" key="3">
    <source>
        <dbReference type="Google" id="ProtNLM"/>
    </source>
</evidence>
<dbReference type="EMBL" id="LT629787">
    <property type="protein sequence ID" value="SDU36188.1"/>
    <property type="molecule type" value="Genomic_DNA"/>
</dbReference>
<organism evidence="1 2">
    <name type="scientific">Halopseudomonas salegens</name>
    <dbReference type="NCBI Taxonomy" id="1434072"/>
    <lineage>
        <taxon>Bacteria</taxon>
        <taxon>Pseudomonadati</taxon>
        <taxon>Pseudomonadota</taxon>
        <taxon>Gammaproteobacteria</taxon>
        <taxon>Pseudomonadales</taxon>
        <taxon>Pseudomonadaceae</taxon>
        <taxon>Halopseudomonas</taxon>
    </lineage>
</organism>